<dbReference type="AlphaFoldDB" id="A0A1M6GKH4"/>
<dbReference type="Proteomes" id="UP000184452">
    <property type="component" value="Unassembled WGS sequence"/>
</dbReference>
<sequence length="360" mass="39117">MARPSLPLPPLPPEADDAPEVSGILLLRTGGDDATWKDVLHRLGDPPGLRTPAPDGDRPALPQEGPIRRLLLAVDDPRWHGASEQEVREAVRAGADGSWIPDVVVLVTDGTAADPVLRPLLAFDTGDHGAAFRIAPRQTAAFYLVLHLLSLDLAVQDFEERSPADPWDDEDGEEMTDEDLPHPAGFYLEAPDPAPRYKSPARPLPPIPQEGWGLLVRTDFGDDAAWAALVAHIHHPGNVLNSAGEEEEDFVDFFQIVDDPVFEGATPQQLMALVHADGDSDEMASGVLLIADREALAEPRGDLLAVPLDDHFGLTFRLASGQAGNLSVNLAIANQDLEDYMGRELADSLLEDWWRRAMRG</sequence>
<gene>
    <name evidence="3" type="ORF">SAMN05421803_103445</name>
</gene>
<keyword evidence="4" id="KW-1185">Reference proteome</keyword>
<feature type="compositionally biased region" description="Pro residues" evidence="1">
    <location>
        <begin position="1"/>
        <end position="13"/>
    </location>
</feature>
<dbReference type="OrthoDB" id="7854965at2"/>
<dbReference type="Pfam" id="PF21962">
    <property type="entry name" value="DUF6924"/>
    <property type="match status" value="2"/>
</dbReference>
<feature type="domain" description="DUF6924" evidence="2">
    <location>
        <begin position="214"/>
        <end position="342"/>
    </location>
</feature>
<evidence type="ECO:0000259" key="2">
    <source>
        <dbReference type="Pfam" id="PF21962"/>
    </source>
</evidence>
<evidence type="ECO:0000313" key="3">
    <source>
        <dbReference type="EMBL" id="SHJ10445.1"/>
    </source>
</evidence>
<reference evidence="3 4" key="1">
    <citation type="submission" date="2016-11" db="EMBL/GenBank/DDBJ databases">
        <authorList>
            <person name="Jaros S."/>
            <person name="Januszkiewicz K."/>
            <person name="Wedrychowicz H."/>
        </authorList>
    </citation>
    <scope>NUCLEOTIDE SEQUENCE [LARGE SCALE GENOMIC DNA]</scope>
    <source>
        <strain evidence="3 4">CGMCC 4.5723</strain>
    </source>
</reference>
<feature type="region of interest" description="Disordered" evidence="1">
    <location>
        <begin position="42"/>
        <end position="63"/>
    </location>
</feature>
<evidence type="ECO:0000313" key="4">
    <source>
        <dbReference type="Proteomes" id="UP000184452"/>
    </source>
</evidence>
<dbReference type="EMBL" id="FQZK01000003">
    <property type="protein sequence ID" value="SHJ10445.1"/>
    <property type="molecule type" value="Genomic_DNA"/>
</dbReference>
<proteinExistence type="predicted"/>
<protein>
    <recommendedName>
        <fullName evidence="2">DUF6924 domain-containing protein</fullName>
    </recommendedName>
</protein>
<accession>A0A1M6GKH4</accession>
<dbReference type="InterPro" id="IPR053832">
    <property type="entry name" value="DUF6924"/>
</dbReference>
<feature type="region of interest" description="Disordered" evidence="1">
    <location>
        <begin position="1"/>
        <end position="20"/>
    </location>
</feature>
<organism evidence="3 4">
    <name type="scientific">Nocardiopsis flavescens</name>
    <dbReference type="NCBI Taxonomy" id="758803"/>
    <lineage>
        <taxon>Bacteria</taxon>
        <taxon>Bacillati</taxon>
        <taxon>Actinomycetota</taxon>
        <taxon>Actinomycetes</taxon>
        <taxon>Streptosporangiales</taxon>
        <taxon>Nocardiopsidaceae</taxon>
        <taxon>Nocardiopsis</taxon>
    </lineage>
</organism>
<feature type="domain" description="DUF6924" evidence="2">
    <location>
        <begin position="25"/>
        <end position="152"/>
    </location>
</feature>
<name>A0A1M6GKH4_9ACTN</name>
<evidence type="ECO:0000256" key="1">
    <source>
        <dbReference type="SAM" id="MobiDB-lite"/>
    </source>
</evidence>
<dbReference type="RefSeq" id="WP_073377336.1">
    <property type="nucleotide sequence ID" value="NZ_FQZK01000003.1"/>
</dbReference>